<evidence type="ECO:0000313" key="11">
    <source>
        <dbReference type="Proteomes" id="UP001266305"/>
    </source>
</evidence>
<comment type="caution">
    <text evidence="10">The sequence shown here is derived from an EMBL/GenBank/DDBJ whole genome shotgun (WGS) entry which is preliminary data.</text>
</comment>
<keyword evidence="4" id="KW-0493">Microtubule</keyword>
<keyword evidence="3" id="KW-0597">Phosphoprotein</keyword>
<dbReference type="EMBL" id="JASSZA010000010">
    <property type="protein sequence ID" value="KAK2100492.1"/>
    <property type="molecule type" value="Genomic_DNA"/>
</dbReference>
<evidence type="ECO:0000256" key="9">
    <source>
        <dbReference type="ARBA" id="ARBA00046566"/>
    </source>
</evidence>
<comment type="similarity">
    <text evidence="6">Belongs to the CSTPP1 family.</text>
</comment>
<sequence length="94" mass="10765">MGHIDFPVLGGTLNHRENIRLIRAAGEGNHQGTAIRESFALGCWPDTTVIPKDKIQRRGRTQRHVLTYMEDAVCQLLENREDINQYGIARFFTE</sequence>
<comment type="function">
    <text evidence="8">Regulator of the tubulin polyglutamylase complex (TPGC) that controls cytoskeletal organization, nuclear shape, and cilium disassembly by balancing microtubule and actin assembly. Regulates the assembly and stability of the TPGC and thereby modulates polyglutamylation of the microtubule, which antagonizes MAP4 binding.</text>
</comment>
<evidence type="ECO:0000313" key="10">
    <source>
        <dbReference type="EMBL" id="KAK2100492.1"/>
    </source>
</evidence>
<dbReference type="InterPro" id="IPR038968">
    <property type="entry name" value="CSTPP1"/>
</dbReference>
<evidence type="ECO:0000256" key="7">
    <source>
        <dbReference type="ARBA" id="ARBA00033769"/>
    </source>
</evidence>
<evidence type="ECO:0000256" key="3">
    <source>
        <dbReference type="ARBA" id="ARBA00022553"/>
    </source>
</evidence>
<accession>A0ABQ9UW62</accession>
<gene>
    <name evidence="10" type="ORF">P7K49_021840</name>
</gene>
<keyword evidence="5" id="KW-0206">Cytoskeleton</keyword>
<proteinExistence type="inferred from homology"/>
<reference evidence="10 11" key="1">
    <citation type="submission" date="2023-05" db="EMBL/GenBank/DDBJ databases">
        <title>B98-5 Cell Line De Novo Hybrid Assembly: An Optical Mapping Approach.</title>
        <authorList>
            <person name="Kananen K."/>
            <person name="Auerbach J.A."/>
            <person name="Kautto E."/>
            <person name="Blachly J.S."/>
        </authorList>
    </citation>
    <scope>NUCLEOTIDE SEQUENCE [LARGE SCALE GENOMIC DNA]</scope>
    <source>
        <strain evidence="10">B95-8</strain>
        <tissue evidence="10">Cell line</tissue>
    </source>
</reference>
<protein>
    <recommendedName>
        <fullName evidence="7">Centriolar satellite-associated tubulin polyglutamylase complex regulator 1</fullName>
    </recommendedName>
</protein>
<organism evidence="10 11">
    <name type="scientific">Saguinus oedipus</name>
    <name type="common">Cotton-top tamarin</name>
    <name type="synonym">Oedipomidas oedipus</name>
    <dbReference type="NCBI Taxonomy" id="9490"/>
    <lineage>
        <taxon>Eukaryota</taxon>
        <taxon>Metazoa</taxon>
        <taxon>Chordata</taxon>
        <taxon>Craniata</taxon>
        <taxon>Vertebrata</taxon>
        <taxon>Euteleostomi</taxon>
        <taxon>Mammalia</taxon>
        <taxon>Eutheria</taxon>
        <taxon>Euarchontoglires</taxon>
        <taxon>Primates</taxon>
        <taxon>Haplorrhini</taxon>
        <taxon>Platyrrhini</taxon>
        <taxon>Cebidae</taxon>
        <taxon>Callitrichinae</taxon>
        <taxon>Saguinus</taxon>
    </lineage>
</organism>
<evidence type="ECO:0000256" key="4">
    <source>
        <dbReference type="ARBA" id="ARBA00022701"/>
    </source>
</evidence>
<evidence type="ECO:0000256" key="2">
    <source>
        <dbReference type="ARBA" id="ARBA00022490"/>
    </source>
</evidence>
<dbReference type="PANTHER" id="PTHR34252:SF1">
    <property type="entry name" value="CENTRIOLAR SATELLITE-ASSOCIATED TUBULIN POLYGLUTAMYLASE COMPLEX REGULATOR 1"/>
    <property type="match status" value="1"/>
</dbReference>
<keyword evidence="11" id="KW-1185">Reference proteome</keyword>
<comment type="subunit">
    <text evidence="9">Interacts with PCM1. Interacts with TTLL1, TPGS1, TPGS2 and LRRC49; the interactions link CSTPP1 to the complex TPGC. Binds to alpha-tubulin.</text>
</comment>
<dbReference type="Proteomes" id="UP001266305">
    <property type="component" value="Unassembled WGS sequence"/>
</dbReference>
<evidence type="ECO:0000256" key="6">
    <source>
        <dbReference type="ARBA" id="ARBA00033750"/>
    </source>
</evidence>
<comment type="subcellular location">
    <subcellularLocation>
        <location evidence="1">Cytoplasm</location>
        <location evidence="1">Cytoskeleton</location>
        <location evidence="1">Microtubule organizing center</location>
        <location evidence="1">Centrosome</location>
        <location evidence="1">Centriolar satellite</location>
    </subcellularLocation>
</comment>
<evidence type="ECO:0000256" key="5">
    <source>
        <dbReference type="ARBA" id="ARBA00023212"/>
    </source>
</evidence>
<name>A0ABQ9UW62_SAGOE</name>
<keyword evidence="2" id="KW-0963">Cytoplasm</keyword>
<evidence type="ECO:0000256" key="8">
    <source>
        <dbReference type="ARBA" id="ARBA00045673"/>
    </source>
</evidence>
<evidence type="ECO:0000256" key="1">
    <source>
        <dbReference type="ARBA" id="ARBA00004607"/>
    </source>
</evidence>
<dbReference type="PANTHER" id="PTHR34252">
    <property type="entry name" value="UPF0705 PROTEIN C11ORF49"/>
    <property type="match status" value="1"/>
</dbReference>